<evidence type="ECO:0000256" key="5">
    <source>
        <dbReference type="ARBA" id="ARBA00016895"/>
    </source>
</evidence>
<evidence type="ECO:0000256" key="17">
    <source>
        <dbReference type="HAMAP-Rule" id="MF_02089"/>
    </source>
</evidence>
<keyword evidence="13 17" id="KW-1015">Disulfide bond</keyword>
<feature type="binding site" evidence="17">
    <location>
        <position position="28"/>
    </location>
    <ligand>
        <name>[4Fe-4S] cluster</name>
        <dbReference type="ChEBI" id="CHEBI:49883"/>
    </ligand>
</feature>
<keyword evidence="11 17" id="KW-0408">Iron</keyword>
<evidence type="ECO:0000256" key="2">
    <source>
        <dbReference type="ARBA" id="ARBA00004691"/>
    </source>
</evidence>
<dbReference type="EMBL" id="JADINF010000152">
    <property type="protein sequence ID" value="MBO8424543.1"/>
    <property type="molecule type" value="Genomic_DNA"/>
</dbReference>
<feature type="disulfide bond" description="Redox-active" evidence="17">
    <location>
        <begin position="188"/>
        <end position="190"/>
    </location>
</feature>
<feature type="binding site" evidence="17">
    <location>
        <position position="106"/>
    </location>
    <ligand>
        <name>[4Fe-4S] cluster</name>
        <dbReference type="ChEBI" id="CHEBI:49883"/>
    </ligand>
</feature>
<evidence type="ECO:0000256" key="12">
    <source>
        <dbReference type="ARBA" id="ARBA00023014"/>
    </source>
</evidence>
<dbReference type="PANTHER" id="PTHR36701:SF1">
    <property type="entry name" value="EPOXYQUEUOSINE REDUCTASE QUEH"/>
    <property type="match status" value="1"/>
</dbReference>
<evidence type="ECO:0000256" key="9">
    <source>
        <dbReference type="ARBA" id="ARBA00022785"/>
    </source>
</evidence>
<dbReference type="Proteomes" id="UP000727857">
    <property type="component" value="Unassembled WGS sequence"/>
</dbReference>
<evidence type="ECO:0000256" key="7">
    <source>
        <dbReference type="ARBA" id="ARBA00022694"/>
    </source>
</evidence>
<feature type="binding site" evidence="17">
    <location>
        <position position="109"/>
    </location>
    <ligand>
        <name>[4Fe-4S] cluster</name>
        <dbReference type="ChEBI" id="CHEBI:49883"/>
    </ligand>
</feature>
<evidence type="ECO:0000256" key="4">
    <source>
        <dbReference type="ARBA" id="ARBA00012622"/>
    </source>
</evidence>
<evidence type="ECO:0000256" key="11">
    <source>
        <dbReference type="ARBA" id="ARBA00023004"/>
    </source>
</evidence>
<dbReference type="HAMAP" id="MF_02089">
    <property type="entry name" value="QueH"/>
    <property type="match status" value="1"/>
</dbReference>
<protein>
    <recommendedName>
        <fullName evidence="5 17">Epoxyqueuosine reductase QueH</fullName>
        <ecNumber evidence="4 17">1.17.99.6</ecNumber>
    </recommendedName>
    <alternativeName>
        <fullName evidence="15 17">Queuosine biosynthesis protein QueH</fullName>
    </alternativeName>
</protein>
<dbReference type="PANTHER" id="PTHR36701">
    <property type="entry name" value="EPOXYQUEUOSINE REDUCTASE QUEH"/>
    <property type="match status" value="1"/>
</dbReference>
<dbReference type="GO" id="GO:0008616">
    <property type="term" value="P:tRNA queuosine(34) biosynthetic process"/>
    <property type="evidence" value="ECO:0007669"/>
    <property type="project" value="UniProtKB-UniRule"/>
</dbReference>
<evidence type="ECO:0000256" key="8">
    <source>
        <dbReference type="ARBA" id="ARBA00022723"/>
    </source>
</evidence>
<evidence type="ECO:0000256" key="1">
    <source>
        <dbReference type="ARBA" id="ARBA00002268"/>
    </source>
</evidence>
<feature type="binding site" evidence="17">
    <location>
        <position position="29"/>
    </location>
    <ligand>
        <name>[4Fe-4S] cluster</name>
        <dbReference type="ChEBI" id="CHEBI:49883"/>
    </ligand>
</feature>
<evidence type="ECO:0000313" key="19">
    <source>
        <dbReference type="Proteomes" id="UP000727857"/>
    </source>
</evidence>
<comment type="catalytic activity">
    <reaction evidence="16 17">
        <text>epoxyqueuosine(34) in tRNA + AH2 = queuosine(34) in tRNA + A + H2O</text>
        <dbReference type="Rhea" id="RHEA:32159"/>
        <dbReference type="Rhea" id="RHEA-COMP:18571"/>
        <dbReference type="Rhea" id="RHEA-COMP:18582"/>
        <dbReference type="ChEBI" id="CHEBI:13193"/>
        <dbReference type="ChEBI" id="CHEBI:15377"/>
        <dbReference type="ChEBI" id="CHEBI:17499"/>
        <dbReference type="ChEBI" id="CHEBI:194431"/>
        <dbReference type="ChEBI" id="CHEBI:194443"/>
        <dbReference type="EC" id="1.17.99.6"/>
    </reaction>
</comment>
<evidence type="ECO:0000313" key="18">
    <source>
        <dbReference type="EMBL" id="MBO8424543.1"/>
    </source>
</evidence>
<comment type="function">
    <text evidence="1 17">Catalyzes the conversion of epoxyqueuosine (oQ) to queuosine (Q), which is a hypermodified base found in the wobble positions of tRNA(Asp), tRNA(Asn), tRNA(His) and tRNA(Tyr).</text>
</comment>
<comment type="caution">
    <text evidence="18">The sequence shown here is derived from an EMBL/GenBank/DDBJ whole genome shotgun (WGS) entry which is preliminary data.</text>
</comment>
<comment type="similarity">
    <text evidence="3 17">Belongs to the QueH family.</text>
</comment>
<evidence type="ECO:0000256" key="14">
    <source>
        <dbReference type="ARBA" id="ARBA00023284"/>
    </source>
</evidence>
<evidence type="ECO:0000256" key="3">
    <source>
        <dbReference type="ARBA" id="ARBA00008207"/>
    </source>
</evidence>
<keyword evidence="6 17" id="KW-0004">4Fe-4S</keyword>
<keyword evidence="10 17" id="KW-0560">Oxidoreductase</keyword>
<evidence type="ECO:0000256" key="10">
    <source>
        <dbReference type="ARBA" id="ARBA00023002"/>
    </source>
</evidence>
<proteinExistence type="inferred from homology"/>
<keyword evidence="14 17" id="KW-0676">Redox-active center</keyword>
<gene>
    <name evidence="17" type="primary">queH</name>
    <name evidence="18" type="ORF">IAB16_05945</name>
</gene>
<comment type="pathway">
    <text evidence="2 17">tRNA modification; tRNA-queuosine biosynthesis.</text>
</comment>
<reference evidence="18" key="2">
    <citation type="journal article" date="2021" name="PeerJ">
        <title>Extensive microbial diversity within the chicken gut microbiome revealed by metagenomics and culture.</title>
        <authorList>
            <person name="Gilroy R."/>
            <person name="Ravi A."/>
            <person name="Getino M."/>
            <person name="Pursley I."/>
            <person name="Horton D.L."/>
            <person name="Alikhan N.F."/>
            <person name="Baker D."/>
            <person name="Gharbi K."/>
            <person name="Hall N."/>
            <person name="Watson M."/>
            <person name="Adriaenssens E.M."/>
            <person name="Foster-Nyarko E."/>
            <person name="Jarju S."/>
            <person name="Secka A."/>
            <person name="Antonio M."/>
            <person name="Oren A."/>
            <person name="Chaudhuri R.R."/>
            <person name="La Ragione R."/>
            <person name="Hildebrand F."/>
            <person name="Pallen M.J."/>
        </authorList>
    </citation>
    <scope>NUCLEOTIDE SEQUENCE</scope>
    <source>
        <strain evidence="18">517</strain>
    </source>
</reference>
<evidence type="ECO:0000256" key="16">
    <source>
        <dbReference type="ARBA" id="ARBA00047415"/>
    </source>
</evidence>
<keyword evidence="7 17" id="KW-0819">tRNA processing</keyword>
<evidence type="ECO:0000256" key="6">
    <source>
        <dbReference type="ARBA" id="ARBA00022485"/>
    </source>
</evidence>
<dbReference type="EC" id="1.17.99.6" evidence="4 17"/>
<name>A0A940IDP9_9FIRM</name>
<dbReference type="AlphaFoldDB" id="A0A940IDP9"/>
<accession>A0A940IDP9</accession>
<dbReference type="Pfam" id="PF02677">
    <property type="entry name" value="QueH"/>
    <property type="match status" value="1"/>
</dbReference>
<reference evidence="18" key="1">
    <citation type="submission" date="2020-10" db="EMBL/GenBank/DDBJ databases">
        <authorList>
            <person name="Gilroy R."/>
        </authorList>
    </citation>
    <scope>NUCLEOTIDE SEQUENCE</scope>
    <source>
        <strain evidence="18">517</strain>
    </source>
</reference>
<evidence type="ECO:0000256" key="13">
    <source>
        <dbReference type="ARBA" id="ARBA00023157"/>
    </source>
</evidence>
<dbReference type="InterPro" id="IPR003828">
    <property type="entry name" value="QueH"/>
</dbReference>
<keyword evidence="8 17" id="KW-0479">Metal-binding</keyword>
<dbReference type="GO" id="GO:0052693">
    <property type="term" value="F:epoxyqueuosine reductase activity"/>
    <property type="evidence" value="ECO:0007669"/>
    <property type="project" value="UniProtKB-UniRule"/>
</dbReference>
<dbReference type="GO" id="GO:0051539">
    <property type="term" value="F:4 iron, 4 sulfur cluster binding"/>
    <property type="evidence" value="ECO:0007669"/>
    <property type="project" value="UniProtKB-UniRule"/>
</dbReference>
<sequence>MNYSAETEKLIAELKASGKKPKLLLHCCCAPCASACIEYLAPHFELTAFYYNPNITRAEEYAKRRDELKRLCGIYGVEMKDAGYDGELFLERTRGLENEPERGRRCRICFFLRLGTTAREAAAGGYDYFATTLTLSPLKDAAVINSVGDEMAEIFGSKYLRSDFKKKDGYKRSLELSREYGLYRQNYCGCVYSERKN</sequence>
<dbReference type="GO" id="GO:0046872">
    <property type="term" value="F:metal ion binding"/>
    <property type="evidence" value="ECO:0007669"/>
    <property type="project" value="UniProtKB-KW"/>
</dbReference>
<keyword evidence="9 17" id="KW-0671">Queuosine biosynthesis</keyword>
<evidence type="ECO:0000256" key="15">
    <source>
        <dbReference type="ARBA" id="ARBA00031446"/>
    </source>
</evidence>
<keyword evidence="12 17" id="KW-0411">Iron-sulfur</keyword>
<organism evidence="18 19">
    <name type="scientific">Candidatus Stercoripulliclostridium pullicola</name>
    <dbReference type="NCBI Taxonomy" id="2840953"/>
    <lineage>
        <taxon>Bacteria</taxon>
        <taxon>Bacillati</taxon>
        <taxon>Bacillota</taxon>
        <taxon>Clostridia</taxon>
        <taxon>Eubacteriales</taxon>
        <taxon>Candidatus Stercoripulliclostridium</taxon>
    </lineage>
</organism>